<evidence type="ECO:0000313" key="3">
    <source>
        <dbReference type="EMBL" id="MCX2940709.1"/>
    </source>
</evidence>
<organism evidence="3 4">
    <name type="scientific">Mycobacterium pinniadriaticum</name>
    <dbReference type="NCBI Taxonomy" id="2994102"/>
    <lineage>
        <taxon>Bacteria</taxon>
        <taxon>Bacillati</taxon>
        <taxon>Actinomycetota</taxon>
        <taxon>Actinomycetes</taxon>
        <taxon>Mycobacteriales</taxon>
        <taxon>Mycobacteriaceae</taxon>
        <taxon>Mycobacterium</taxon>
    </lineage>
</organism>
<dbReference type="Proteomes" id="UP001300745">
    <property type="component" value="Unassembled WGS sequence"/>
</dbReference>
<dbReference type="InterPro" id="IPR002878">
    <property type="entry name" value="ChsH2_C"/>
</dbReference>
<evidence type="ECO:0000313" key="4">
    <source>
        <dbReference type="Proteomes" id="UP001300745"/>
    </source>
</evidence>
<dbReference type="Gene3D" id="6.10.30.10">
    <property type="match status" value="1"/>
</dbReference>
<keyword evidence="4" id="KW-1185">Reference proteome</keyword>
<feature type="domain" description="ChsH2 rubredoxin-like zinc ribbon" evidence="2">
    <location>
        <begin position="16"/>
        <end position="47"/>
    </location>
</feature>
<evidence type="ECO:0000259" key="1">
    <source>
        <dbReference type="Pfam" id="PF01796"/>
    </source>
</evidence>
<feature type="domain" description="ChsH2 C-terminal OB-fold" evidence="1">
    <location>
        <begin position="53"/>
        <end position="118"/>
    </location>
</feature>
<dbReference type="Pfam" id="PF12172">
    <property type="entry name" value="zf-ChsH2"/>
    <property type="match status" value="1"/>
</dbReference>
<reference evidence="3 4" key="1">
    <citation type="submission" date="2022-11" db="EMBL/GenBank/DDBJ databases">
        <title>Mycobacterium sp. nov.</title>
        <authorList>
            <person name="Papic B."/>
            <person name="Spicic S."/>
            <person name="Duvnjak S."/>
        </authorList>
    </citation>
    <scope>NUCLEOTIDE SEQUENCE [LARGE SCALE GENOMIC DNA]</scope>
    <source>
        <strain evidence="3 4">CVI_P4</strain>
    </source>
</reference>
<name>A0ABT3SMH6_9MYCO</name>
<dbReference type="SUPFAM" id="SSF50249">
    <property type="entry name" value="Nucleic acid-binding proteins"/>
    <property type="match status" value="1"/>
</dbReference>
<dbReference type="PANTHER" id="PTHR34075">
    <property type="entry name" value="BLR3430 PROTEIN"/>
    <property type="match status" value="1"/>
</dbReference>
<protein>
    <submittedName>
        <fullName evidence="3">Zn-ribbon domain-containing OB-fold protein</fullName>
    </submittedName>
</protein>
<dbReference type="RefSeq" id="WP_266074033.1">
    <property type="nucleotide sequence ID" value="NZ_JAPJDN010000045.1"/>
</dbReference>
<proteinExistence type="predicted"/>
<dbReference type="Pfam" id="PF01796">
    <property type="entry name" value="OB_ChsH2_C"/>
    <property type="match status" value="1"/>
</dbReference>
<sequence length="146" mass="16386">MSKPVPNVNSLTEPYWSAASRDELHIQQCPRCNGYSLYPTPWCPHCWYPRPQWTRVSGRGWVFAFTIVHQSPLQSYSGELPYVLAIVRLDEGPQLMANIVGCAPDVVRVGLPVTVVFEQRAGIKVPQFTRALPTHEANPPDRKASS</sequence>
<dbReference type="InterPro" id="IPR022002">
    <property type="entry name" value="ChsH2_Znr"/>
</dbReference>
<comment type="caution">
    <text evidence="3">The sequence shown here is derived from an EMBL/GenBank/DDBJ whole genome shotgun (WGS) entry which is preliminary data.</text>
</comment>
<evidence type="ECO:0000259" key="2">
    <source>
        <dbReference type="Pfam" id="PF12172"/>
    </source>
</evidence>
<dbReference type="InterPro" id="IPR012340">
    <property type="entry name" value="NA-bd_OB-fold"/>
</dbReference>
<dbReference type="InterPro" id="IPR052513">
    <property type="entry name" value="Thioester_dehydratase-like"/>
</dbReference>
<dbReference type="EMBL" id="JAPJDO010000045">
    <property type="protein sequence ID" value="MCX2940709.1"/>
    <property type="molecule type" value="Genomic_DNA"/>
</dbReference>
<dbReference type="PANTHER" id="PTHR34075:SF5">
    <property type="entry name" value="BLR3430 PROTEIN"/>
    <property type="match status" value="1"/>
</dbReference>
<accession>A0ABT3SMH6</accession>
<gene>
    <name evidence="3" type="ORF">ORI27_28870</name>
</gene>